<protein>
    <recommendedName>
        <fullName evidence="3">Plastid lipid-associated protein/fibrillin conserved domain-containing protein</fullName>
    </recommendedName>
</protein>
<dbReference type="InterPro" id="IPR039633">
    <property type="entry name" value="PAP"/>
</dbReference>
<accession>A0A8J2WVI1</accession>
<dbReference type="InterPro" id="IPR006843">
    <property type="entry name" value="PAP/fibrillin_dom"/>
</dbReference>
<evidence type="ECO:0000256" key="2">
    <source>
        <dbReference type="ARBA" id="ARBA00022640"/>
    </source>
</evidence>
<organism evidence="4 5">
    <name type="scientific">Pelagomonas calceolata</name>
    <dbReference type="NCBI Taxonomy" id="35677"/>
    <lineage>
        <taxon>Eukaryota</taxon>
        <taxon>Sar</taxon>
        <taxon>Stramenopiles</taxon>
        <taxon>Ochrophyta</taxon>
        <taxon>Pelagophyceae</taxon>
        <taxon>Pelagomonadales</taxon>
        <taxon>Pelagomonadaceae</taxon>
        <taxon>Pelagomonas</taxon>
    </lineage>
</organism>
<feature type="domain" description="Plastid lipid-associated protein/fibrillin conserved" evidence="3">
    <location>
        <begin position="75"/>
        <end position="290"/>
    </location>
</feature>
<dbReference type="PANTHER" id="PTHR31906">
    <property type="entry name" value="PLASTID-LIPID-ASSOCIATED PROTEIN 4, CHLOROPLASTIC-RELATED"/>
    <property type="match status" value="1"/>
</dbReference>
<dbReference type="Pfam" id="PF04755">
    <property type="entry name" value="PAP_fibrillin"/>
    <property type="match status" value="1"/>
</dbReference>
<dbReference type="OrthoDB" id="201321at2759"/>
<sequence length="303" mass="31933">MRLIIVLAAAKALAPPSTKHTSTASTKRAGILSTGRFVVVRSSSYDVEGGAESSAPYDIEEPPAAAAAPTKDVAALKSKLFAACAAADRGFAASPADRQEIEALLDELSPLSPTDEPTRGLAEGAADAPLRKCWRLVYTSASDVSTLAANPLASLGGIYQDARELPVVVNVIDSFPRLLANLPPDAASKLATTTRLRVQTRARPRSATRVGLSFESVGAEQLAILGQEVPDWLPKPKVDLPQIGLDVQRRIFSVGDDEDPRDAASNPAFFDVMFLDDELLVIKQGSPGGLFAAVAVDELAKGY</sequence>
<evidence type="ECO:0000259" key="3">
    <source>
        <dbReference type="Pfam" id="PF04755"/>
    </source>
</evidence>
<comment type="caution">
    <text evidence="4">The sequence shown here is derived from an EMBL/GenBank/DDBJ whole genome shotgun (WGS) entry which is preliminary data.</text>
</comment>
<dbReference type="AlphaFoldDB" id="A0A8J2WVI1"/>
<name>A0A8J2WVI1_9STRA</name>
<dbReference type="Proteomes" id="UP000789595">
    <property type="component" value="Unassembled WGS sequence"/>
</dbReference>
<evidence type="ECO:0000313" key="4">
    <source>
        <dbReference type="EMBL" id="CAH0368964.1"/>
    </source>
</evidence>
<keyword evidence="5" id="KW-1185">Reference proteome</keyword>
<evidence type="ECO:0000256" key="1">
    <source>
        <dbReference type="ARBA" id="ARBA00004474"/>
    </source>
</evidence>
<dbReference type="EMBL" id="CAKKNE010000002">
    <property type="protein sequence ID" value="CAH0368964.1"/>
    <property type="molecule type" value="Genomic_DNA"/>
</dbReference>
<comment type="subcellular location">
    <subcellularLocation>
        <location evidence="1">Plastid</location>
    </subcellularLocation>
</comment>
<gene>
    <name evidence="4" type="ORF">PECAL_2P20650</name>
</gene>
<keyword evidence="2" id="KW-0934">Plastid</keyword>
<dbReference type="GO" id="GO:0009536">
    <property type="term" value="C:plastid"/>
    <property type="evidence" value="ECO:0007669"/>
    <property type="project" value="UniProtKB-SubCell"/>
</dbReference>
<reference evidence="4" key="1">
    <citation type="submission" date="2021-11" db="EMBL/GenBank/DDBJ databases">
        <authorList>
            <consortium name="Genoscope - CEA"/>
            <person name="William W."/>
        </authorList>
    </citation>
    <scope>NUCLEOTIDE SEQUENCE</scope>
</reference>
<evidence type="ECO:0000313" key="5">
    <source>
        <dbReference type="Proteomes" id="UP000789595"/>
    </source>
</evidence>
<proteinExistence type="predicted"/>